<reference evidence="1" key="1">
    <citation type="journal article" date="2021" name="Proc. Natl. Acad. Sci. U.S.A.">
        <title>A Catalog of Tens of Thousands of Viruses from Human Metagenomes Reveals Hidden Associations with Chronic Diseases.</title>
        <authorList>
            <person name="Tisza M.J."/>
            <person name="Buck C.B."/>
        </authorList>
    </citation>
    <scope>NUCLEOTIDE SEQUENCE</scope>
    <source>
        <strain evidence="1">Ct2vX3</strain>
    </source>
</reference>
<proteinExistence type="predicted"/>
<name>A0A8S5PXX1_9CAUD</name>
<accession>A0A8S5PXX1</accession>
<dbReference type="EMBL" id="BK015535">
    <property type="protein sequence ID" value="DAE11608.1"/>
    <property type="molecule type" value="Genomic_DNA"/>
</dbReference>
<organism evidence="1">
    <name type="scientific">Siphoviridae sp. ct2vX3</name>
    <dbReference type="NCBI Taxonomy" id="2825318"/>
    <lineage>
        <taxon>Viruses</taxon>
        <taxon>Duplodnaviria</taxon>
        <taxon>Heunggongvirae</taxon>
        <taxon>Uroviricota</taxon>
        <taxon>Caudoviricetes</taxon>
    </lineage>
</organism>
<evidence type="ECO:0000313" key="1">
    <source>
        <dbReference type="EMBL" id="DAE11608.1"/>
    </source>
</evidence>
<protein>
    <submittedName>
        <fullName evidence="1">Uncharacterized protein</fullName>
    </submittedName>
</protein>
<sequence>MCKIPSCIFLKICYNNNCQEVNDSQGNSLRLLNFQNKK</sequence>